<dbReference type="EMBL" id="GBXM01012810">
    <property type="protein sequence ID" value="JAH95767.1"/>
    <property type="molecule type" value="Transcribed_RNA"/>
</dbReference>
<reference evidence="1" key="2">
    <citation type="journal article" date="2015" name="Fish Shellfish Immunol.">
        <title>Early steps in the European eel (Anguilla anguilla)-Vibrio vulnificus interaction in the gills: Role of the RtxA13 toxin.</title>
        <authorList>
            <person name="Callol A."/>
            <person name="Pajuelo D."/>
            <person name="Ebbesson L."/>
            <person name="Teles M."/>
            <person name="MacKenzie S."/>
            <person name="Amaro C."/>
        </authorList>
    </citation>
    <scope>NUCLEOTIDE SEQUENCE</scope>
</reference>
<sequence>MVVALLWKKYPAICRYVNPVTAQTVQCSPGTFLSRLPRACNITRASGSLIGPLDTTFFIWEHK</sequence>
<proteinExistence type="predicted"/>
<protein>
    <submittedName>
        <fullName evidence="1">Uncharacterized protein</fullName>
    </submittedName>
</protein>
<name>A0A0E9WZ72_ANGAN</name>
<reference evidence="1" key="1">
    <citation type="submission" date="2014-11" db="EMBL/GenBank/DDBJ databases">
        <authorList>
            <person name="Amaro Gonzalez C."/>
        </authorList>
    </citation>
    <scope>NUCLEOTIDE SEQUENCE</scope>
</reference>
<dbReference type="AlphaFoldDB" id="A0A0E9WZ72"/>
<evidence type="ECO:0000313" key="1">
    <source>
        <dbReference type="EMBL" id="JAH95767.1"/>
    </source>
</evidence>
<organism evidence="1">
    <name type="scientific">Anguilla anguilla</name>
    <name type="common">European freshwater eel</name>
    <name type="synonym">Muraena anguilla</name>
    <dbReference type="NCBI Taxonomy" id="7936"/>
    <lineage>
        <taxon>Eukaryota</taxon>
        <taxon>Metazoa</taxon>
        <taxon>Chordata</taxon>
        <taxon>Craniata</taxon>
        <taxon>Vertebrata</taxon>
        <taxon>Euteleostomi</taxon>
        <taxon>Actinopterygii</taxon>
        <taxon>Neopterygii</taxon>
        <taxon>Teleostei</taxon>
        <taxon>Anguilliformes</taxon>
        <taxon>Anguillidae</taxon>
        <taxon>Anguilla</taxon>
    </lineage>
</organism>
<accession>A0A0E9WZ72</accession>